<evidence type="ECO:0000256" key="2">
    <source>
        <dbReference type="SAM" id="SignalP"/>
    </source>
</evidence>
<name>A0AB34IK77_PRYPA</name>
<comment type="caution">
    <text evidence="4">The sequence shown here is derived from an EMBL/GenBank/DDBJ whole genome shotgun (WGS) entry which is preliminary data.</text>
</comment>
<dbReference type="GO" id="GO:0016020">
    <property type="term" value="C:membrane"/>
    <property type="evidence" value="ECO:0007669"/>
    <property type="project" value="TreeGrafter"/>
</dbReference>
<dbReference type="InterPro" id="IPR012171">
    <property type="entry name" value="Fatty_acid_desaturase"/>
</dbReference>
<accession>A0AB34IK77</accession>
<feature type="compositionally biased region" description="Low complexity" evidence="1">
    <location>
        <begin position="31"/>
        <end position="48"/>
    </location>
</feature>
<dbReference type="Pfam" id="PF00487">
    <property type="entry name" value="FA_desaturase"/>
    <property type="match status" value="1"/>
</dbReference>
<dbReference type="Proteomes" id="UP001515480">
    <property type="component" value="Unassembled WGS sequence"/>
</dbReference>
<reference evidence="4 5" key="1">
    <citation type="journal article" date="2024" name="Science">
        <title>Giant polyketide synthase enzymes in the biosynthesis of giant marine polyether toxins.</title>
        <authorList>
            <person name="Fallon T.R."/>
            <person name="Shende V.V."/>
            <person name="Wierzbicki I.H."/>
            <person name="Pendleton A.L."/>
            <person name="Watervoot N.F."/>
            <person name="Auber R.P."/>
            <person name="Gonzalez D.J."/>
            <person name="Wisecaver J.H."/>
            <person name="Moore B.S."/>
        </authorList>
    </citation>
    <scope>NUCLEOTIDE SEQUENCE [LARGE SCALE GENOMIC DNA]</scope>
    <source>
        <strain evidence="4 5">12B1</strain>
    </source>
</reference>
<proteinExistence type="predicted"/>
<dbReference type="InterPro" id="IPR005804">
    <property type="entry name" value="FA_desaturase_dom"/>
</dbReference>
<dbReference type="Pfam" id="PF00173">
    <property type="entry name" value="Cyt-b5"/>
    <property type="match status" value="1"/>
</dbReference>
<dbReference type="PANTHER" id="PTHR19353:SF19">
    <property type="entry name" value="DELTA(5) FATTY ACID DESATURASE C-RELATED"/>
    <property type="match status" value="1"/>
</dbReference>
<dbReference type="EMBL" id="JBGBPQ010000025">
    <property type="protein sequence ID" value="KAL1499517.1"/>
    <property type="molecule type" value="Genomic_DNA"/>
</dbReference>
<dbReference type="PANTHER" id="PTHR19353">
    <property type="entry name" value="FATTY ACID DESATURASE 2"/>
    <property type="match status" value="1"/>
</dbReference>
<feature type="signal peptide" evidence="2">
    <location>
        <begin position="1"/>
        <end position="23"/>
    </location>
</feature>
<dbReference type="PROSITE" id="PS50255">
    <property type="entry name" value="CYTOCHROME_B5_2"/>
    <property type="match status" value="1"/>
</dbReference>
<gene>
    <name evidence="4" type="ORF">AB1Y20_011720</name>
</gene>
<protein>
    <recommendedName>
        <fullName evidence="3">Cytochrome b5 heme-binding domain-containing protein</fullName>
    </recommendedName>
</protein>
<sequence>MPLPSLRLSPRLSLLLLPLLTHAALSPSRLTRPAARPASAAAPRMLAPTPAPATEHSLLPALPRASPSPLPLRIDGQWYDLRPYADAHPGGRWLLEYACGRDVTALFHAIHLRDHSKAAAALLRLPTLAASSLPLPSRPGLGAAQLDAEAALQGEYVFSLSTPAPSAAPLPPIASPLRAELAAMLRRRFPTRGAAKATAAHWARTALAAAATAWCWAGWLRGDVALTLLLPAVHWALIAHTVHEATHGNLSEDPAVNFWAQFTAHPICFNVFVWIPQHLLSHHQYTNDHQHDVDVHHFAPALLSAAQADARGPAEGQRGFNQGWTFVWKAFLTTLGTSVLQPLRTLLDKPTPNFDANITPVPAAVSKRTLWLSVLPSLLVLLYPLVAFVPHAPLLGFFLEVWPWVGMSIIFTSMTQVSHVQAATQPRAAPPGGLDCWTKQQIHTSLDYSTDDRIVTALSAGLNAQSLHHAMPSVGCAHFADMYEEYQEICERHGVEIRKSRNVLTAVREMLEYIFENNDPQRTTKQEHRS</sequence>
<evidence type="ECO:0000313" key="5">
    <source>
        <dbReference type="Proteomes" id="UP001515480"/>
    </source>
</evidence>
<dbReference type="InterPro" id="IPR001199">
    <property type="entry name" value="Cyt_B5-like_heme/steroid-bd"/>
</dbReference>
<organism evidence="4 5">
    <name type="scientific">Prymnesium parvum</name>
    <name type="common">Toxic golden alga</name>
    <dbReference type="NCBI Taxonomy" id="97485"/>
    <lineage>
        <taxon>Eukaryota</taxon>
        <taxon>Haptista</taxon>
        <taxon>Haptophyta</taxon>
        <taxon>Prymnesiophyceae</taxon>
        <taxon>Prymnesiales</taxon>
        <taxon>Prymnesiaceae</taxon>
        <taxon>Prymnesium</taxon>
    </lineage>
</organism>
<dbReference type="SUPFAM" id="SSF55856">
    <property type="entry name" value="Cytochrome b5-like heme/steroid binding domain"/>
    <property type="match status" value="1"/>
</dbReference>
<dbReference type="GO" id="GO:0006636">
    <property type="term" value="P:unsaturated fatty acid biosynthetic process"/>
    <property type="evidence" value="ECO:0007669"/>
    <property type="project" value="UniProtKB-ARBA"/>
</dbReference>
<dbReference type="Gene3D" id="3.10.120.10">
    <property type="entry name" value="Cytochrome b5-like heme/steroid binding domain"/>
    <property type="match status" value="1"/>
</dbReference>
<evidence type="ECO:0000259" key="3">
    <source>
        <dbReference type="PROSITE" id="PS50255"/>
    </source>
</evidence>
<evidence type="ECO:0000256" key="1">
    <source>
        <dbReference type="SAM" id="MobiDB-lite"/>
    </source>
</evidence>
<dbReference type="GO" id="GO:0042759">
    <property type="term" value="P:long-chain fatty acid biosynthetic process"/>
    <property type="evidence" value="ECO:0007669"/>
    <property type="project" value="UniProtKB-ARBA"/>
</dbReference>
<keyword evidence="5" id="KW-1185">Reference proteome</keyword>
<dbReference type="GO" id="GO:0016717">
    <property type="term" value="F:oxidoreductase activity, acting on paired donors, with oxidation of a pair of donors resulting in the reduction of molecular oxygen to two molecules of water"/>
    <property type="evidence" value="ECO:0007669"/>
    <property type="project" value="UniProtKB-ARBA"/>
</dbReference>
<keyword evidence="2" id="KW-0732">Signal</keyword>
<dbReference type="InterPro" id="IPR036400">
    <property type="entry name" value="Cyt_B5-like_heme/steroid_sf"/>
</dbReference>
<feature type="chain" id="PRO_5044303708" description="Cytochrome b5 heme-binding domain-containing protein" evidence="2">
    <location>
        <begin position="24"/>
        <end position="530"/>
    </location>
</feature>
<feature type="region of interest" description="Disordered" evidence="1">
    <location>
        <begin position="31"/>
        <end position="62"/>
    </location>
</feature>
<dbReference type="AlphaFoldDB" id="A0AB34IK77"/>
<feature type="domain" description="Cytochrome b5 heme-binding" evidence="3">
    <location>
        <begin position="74"/>
        <end position="134"/>
    </location>
</feature>
<evidence type="ECO:0000313" key="4">
    <source>
        <dbReference type="EMBL" id="KAL1499517.1"/>
    </source>
</evidence>